<organism evidence="4 5">
    <name type="scientific">Ricinus communis</name>
    <name type="common">Castor bean</name>
    <dbReference type="NCBI Taxonomy" id="3988"/>
    <lineage>
        <taxon>Eukaryota</taxon>
        <taxon>Viridiplantae</taxon>
        <taxon>Streptophyta</taxon>
        <taxon>Embryophyta</taxon>
        <taxon>Tracheophyta</taxon>
        <taxon>Spermatophyta</taxon>
        <taxon>Magnoliopsida</taxon>
        <taxon>eudicotyledons</taxon>
        <taxon>Gunneridae</taxon>
        <taxon>Pentapetalae</taxon>
        <taxon>rosids</taxon>
        <taxon>fabids</taxon>
        <taxon>Malpighiales</taxon>
        <taxon>Euphorbiaceae</taxon>
        <taxon>Acalyphoideae</taxon>
        <taxon>Acalypheae</taxon>
        <taxon>Ricinus</taxon>
    </lineage>
</organism>
<protein>
    <recommendedName>
        <fullName evidence="3">DNA methylase N-4/N-6 domain-containing protein</fullName>
    </recommendedName>
</protein>
<dbReference type="Pfam" id="PF01555">
    <property type="entry name" value="N6_N4_Mtase"/>
    <property type="match status" value="1"/>
</dbReference>
<dbReference type="SUPFAM" id="SSF53335">
    <property type="entry name" value="S-adenosyl-L-methionine-dependent methyltransferases"/>
    <property type="match status" value="1"/>
</dbReference>
<dbReference type="Gene3D" id="3.40.50.150">
    <property type="entry name" value="Vaccinia Virus protein VP39"/>
    <property type="match status" value="1"/>
</dbReference>
<dbReference type="GO" id="GO:0008170">
    <property type="term" value="F:N-methyltransferase activity"/>
    <property type="evidence" value="ECO:0007669"/>
    <property type="project" value="InterPro"/>
</dbReference>
<accession>B9TFM0</accession>
<keyword evidence="2" id="KW-0808">Transferase</keyword>
<dbReference type="InParanoid" id="B9TFM0"/>
<dbReference type="EMBL" id="EQ979914">
    <property type="protein sequence ID" value="EEF25342.1"/>
    <property type="molecule type" value="Genomic_DNA"/>
</dbReference>
<keyword evidence="5" id="KW-1185">Reference proteome</keyword>
<dbReference type="GO" id="GO:0003677">
    <property type="term" value="F:DNA binding"/>
    <property type="evidence" value="ECO:0007669"/>
    <property type="project" value="InterPro"/>
</dbReference>
<feature type="domain" description="DNA methylase N-4/N-6" evidence="3">
    <location>
        <begin position="1"/>
        <end position="32"/>
    </location>
</feature>
<dbReference type="GO" id="GO:0032259">
    <property type="term" value="P:methylation"/>
    <property type="evidence" value="ECO:0007669"/>
    <property type="project" value="UniProtKB-KW"/>
</dbReference>
<evidence type="ECO:0000256" key="2">
    <source>
        <dbReference type="ARBA" id="ARBA00022679"/>
    </source>
</evidence>
<evidence type="ECO:0000256" key="1">
    <source>
        <dbReference type="ARBA" id="ARBA00022603"/>
    </source>
</evidence>
<dbReference type="InterPro" id="IPR029063">
    <property type="entry name" value="SAM-dependent_MTases_sf"/>
</dbReference>
<keyword evidence="1" id="KW-0489">Methyltransferase</keyword>
<evidence type="ECO:0000259" key="3">
    <source>
        <dbReference type="Pfam" id="PF01555"/>
    </source>
</evidence>
<name>B9TFM0_RICCO</name>
<evidence type="ECO:0000313" key="4">
    <source>
        <dbReference type="EMBL" id="EEF25342.1"/>
    </source>
</evidence>
<evidence type="ECO:0000313" key="5">
    <source>
        <dbReference type="Proteomes" id="UP000008311"/>
    </source>
</evidence>
<gene>
    <name evidence="4" type="ORF">RCOM_1924230</name>
</gene>
<sequence length="58" mass="6494">MGSGSTGKAAMREGFRFIGIDLTAEYVEIARKRIEWELARVEAEIRYATAQRDLFAAA</sequence>
<dbReference type="AlphaFoldDB" id="B9TFM0"/>
<dbReference type="Proteomes" id="UP000008311">
    <property type="component" value="Unassembled WGS sequence"/>
</dbReference>
<reference evidence="5" key="1">
    <citation type="journal article" date="2010" name="Nat. Biotechnol.">
        <title>Draft genome sequence of the oilseed species Ricinus communis.</title>
        <authorList>
            <person name="Chan A.P."/>
            <person name="Crabtree J."/>
            <person name="Zhao Q."/>
            <person name="Lorenzi H."/>
            <person name="Orvis J."/>
            <person name="Puiu D."/>
            <person name="Melake-Berhan A."/>
            <person name="Jones K.M."/>
            <person name="Redman J."/>
            <person name="Chen G."/>
            <person name="Cahoon E.B."/>
            <person name="Gedil M."/>
            <person name="Stanke M."/>
            <person name="Haas B.J."/>
            <person name="Wortman J.R."/>
            <person name="Fraser-Liggett C.M."/>
            <person name="Ravel J."/>
            <person name="Rabinowicz P.D."/>
        </authorList>
    </citation>
    <scope>NUCLEOTIDE SEQUENCE [LARGE SCALE GENOMIC DNA]</scope>
    <source>
        <strain evidence="5">cv. Hale</strain>
    </source>
</reference>
<dbReference type="InterPro" id="IPR002941">
    <property type="entry name" value="DNA_methylase_N4/N6"/>
</dbReference>
<proteinExistence type="predicted"/>